<dbReference type="AlphaFoldDB" id="A0AAD4KNR2"/>
<dbReference type="PANTHER" id="PTHR40641:SF2">
    <property type="entry name" value="INVOLUCRIN REPEAT PROTEIN"/>
    <property type="match status" value="1"/>
</dbReference>
<proteinExistence type="predicted"/>
<evidence type="ECO:0000256" key="3">
    <source>
        <dbReference type="SAM" id="Phobius"/>
    </source>
</evidence>
<dbReference type="InterPro" id="IPR053268">
    <property type="entry name" value="Woronin_anchor"/>
</dbReference>
<dbReference type="RefSeq" id="XP_046070903.1">
    <property type="nucleotide sequence ID" value="XM_046211350.1"/>
</dbReference>
<comment type="caution">
    <text evidence="4">The sequence shown here is derived from an EMBL/GenBank/DDBJ whole genome shotgun (WGS) entry which is preliminary data.</text>
</comment>
<keyword evidence="5" id="KW-1185">Reference proteome</keyword>
<keyword evidence="3" id="KW-1133">Transmembrane helix</keyword>
<gene>
    <name evidence="4" type="ORF">BGW36DRAFT_297342</name>
</gene>
<name>A0AAD4KNR2_9EURO</name>
<dbReference type="Proteomes" id="UP001201262">
    <property type="component" value="Unassembled WGS sequence"/>
</dbReference>
<dbReference type="EMBL" id="JAJTJA010000007">
    <property type="protein sequence ID" value="KAH8695965.1"/>
    <property type="molecule type" value="Genomic_DNA"/>
</dbReference>
<protein>
    <submittedName>
        <fullName evidence="4">Uncharacterized protein</fullName>
    </submittedName>
</protein>
<evidence type="ECO:0000256" key="2">
    <source>
        <dbReference type="SAM" id="MobiDB-lite"/>
    </source>
</evidence>
<evidence type="ECO:0000256" key="1">
    <source>
        <dbReference type="SAM" id="Coils"/>
    </source>
</evidence>
<dbReference type="GeneID" id="70241637"/>
<reference evidence="4" key="1">
    <citation type="submission" date="2021-12" db="EMBL/GenBank/DDBJ databases">
        <title>Convergent genome expansion in fungi linked to evolution of root-endophyte symbiosis.</title>
        <authorList>
            <consortium name="DOE Joint Genome Institute"/>
            <person name="Ke Y.-H."/>
            <person name="Bonito G."/>
            <person name="Liao H.-L."/>
            <person name="Looney B."/>
            <person name="Rojas-Flechas A."/>
            <person name="Nash J."/>
            <person name="Hameed K."/>
            <person name="Schadt C."/>
            <person name="Martin F."/>
            <person name="Crous P.W."/>
            <person name="Miettinen O."/>
            <person name="Magnuson J.K."/>
            <person name="Labbe J."/>
            <person name="Jacobson D."/>
            <person name="Doktycz M.J."/>
            <person name="Veneault-Fourrey C."/>
            <person name="Kuo A."/>
            <person name="Mondo S."/>
            <person name="Calhoun S."/>
            <person name="Riley R."/>
            <person name="Ohm R."/>
            <person name="LaButti K."/>
            <person name="Andreopoulos B."/>
            <person name="Pangilinan J."/>
            <person name="Nolan M."/>
            <person name="Tritt A."/>
            <person name="Clum A."/>
            <person name="Lipzen A."/>
            <person name="Daum C."/>
            <person name="Barry K."/>
            <person name="Grigoriev I.V."/>
            <person name="Vilgalys R."/>
        </authorList>
    </citation>
    <scope>NUCLEOTIDE SEQUENCE</scope>
    <source>
        <strain evidence="4">PMI_201</strain>
    </source>
</reference>
<feature type="transmembrane region" description="Helical" evidence="3">
    <location>
        <begin position="235"/>
        <end position="254"/>
    </location>
</feature>
<evidence type="ECO:0000313" key="5">
    <source>
        <dbReference type="Proteomes" id="UP001201262"/>
    </source>
</evidence>
<keyword evidence="3" id="KW-0472">Membrane</keyword>
<feature type="region of interest" description="Disordered" evidence="2">
    <location>
        <begin position="32"/>
        <end position="53"/>
    </location>
</feature>
<evidence type="ECO:0000313" key="4">
    <source>
        <dbReference type="EMBL" id="KAH8695965.1"/>
    </source>
</evidence>
<dbReference type="PANTHER" id="PTHR40641">
    <property type="entry name" value="INVOLUCRIN REPEAT PROTEIN (AFU_ORTHOLOGUE AFUA_2G08060)"/>
    <property type="match status" value="1"/>
</dbReference>
<sequence>MQHISELESRLDQLVSENRLLAAAKEEAEHKLSRSGVARRKSDQALNSSNADLRDKEAEISRLTSSLEWMQSEVQRLTQENESLSATHTELTASHAREVDNLRTRQVQLATGMEGIVREQISAALAEKDAELRRLRDELAAARQTVQELQQQIVAATADDVLSVRDEDYFDNACQRLCQHVQQWVLRFSKHSDLRRCRPLAEVRDSKIADRFENAILDGSDVDIILADRVRRRDIFVAVVMAMIWEYIFTRYLFGMDREQRQKLKALEKQLSEIGPRPAVAHWRALTLTLLAKRPSFAEQRVRDTEAVALEIMGTLSQLLPPPQTAESQLLESLRGVLRRAGNLSIEMRTQRAEYIMLPPLQPEYDIQGDLARQVVFNASLMNERSGAYTSNEPLEAQGVAVRLVLFPLVVKKGNDSGDGDDEIVVCPAQVLVARPEGDKTRERDRMSVIGNRSVSSVVPSINMENMI</sequence>
<accession>A0AAD4KNR2</accession>
<feature type="coiled-coil region" evidence="1">
    <location>
        <begin position="118"/>
        <end position="159"/>
    </location>
</feature>
<keyword evidence="1" id="KW-0175">Coiled coil</keyword>
<keyword evidence="3" id="KW-0812">Transmembrane</keyword>
<organism evidence="4 5">
    <name type="scientific">Talaromyces proteolyticus</name>
    <dbReference type="NCBI Taxonomy" id="1131652"/>
    <lineage>
        <taxon>Eukaryota</taxon>
        <taxon>Fungi</taxon>
        <taxon>Dikarya</taxon>
        <taxon>Ascomycota</taxon>
        <taxon>Pezizomycotina</taxon>
        <taxon>Eurotiomycetes</taxon>
        <taxon>Eurotiomycetidae</taxon>
        <taxon>Eurotiales</taxon>
        <taxon>Trichocomaceae</taxon>
        <taxon>Talaromyces</taxon>
        <taxon>Talaromyces sect. Bacilispori</taxon>
    </lineage>
</organism>